<dbReference type="Proteomes" id="UP000176377">
    <property type="component" value="Unassembled WGS sequence"/>
</dbReference>
<reference evidence="1 2" key="1">
    <citation type="journal article" date="2016" name="Nat. Commun.">
        <title>Thousands of microbial genomes shed light on interconnected biogeochemical processes in an aquifer system.</title>
        <authorList>
            <person name="Anantharaman K."/>
            <person name="Brown C.T."/>
            <person name="Hug L.A."/>
            <person name="Sharon I."/>
            <person name="Castelle C.J."/>
            <person name="Probst A.J."/>
            <person name="Thomas B.C."/>
            <person name="Singh A."/>
            <person name="Wilkins M.J."/>
            <person name="Karaoz U."/>
            <person name="Brodie E.L."/>
            <person name="Williams K.H."/>
            <person name="Hubbard S.S."/>
            <person name="Banfield J.F."/>
        </authorList>
    </citation>
    <scope>NUCLEOTIDE SEQUENCE [LARGE SCALE GENOMIC DNA]</scope>
</reference>
<proteinExistence type="predicted"/>
<sequence length="213" mass="20881">MARNLTAAITFIGHNTTLVTGGTSHSHTSVNLGSAASGDYVAVIIHTNVGGTPSFSSLVIDGVAGVFNIQAGFTNGLHVAIGIAGPITNSSGTISYNLGTSTNNESVLATWRISGIPGTTAHATASDIDGSNPQTLSLAVTAGGVALAGLTCLSAATTWSGGVTEKYDATTGLGSRRASGASDDQASATTLSISAANSDGANLRTIGASWAAG</sequence>
<dbReference type="EMBL" id="MFLA01000036">
    <property type="protein sequence ID" value="OGG58202.1"/>
    <property type="molecule type" value="Genomic_DNA"/>
</dbReference>
<name>A0A1F6DAY6_9BACT</name>
<evidence type="ECO:0000313" key="1">
    <source>
        <dbReference type="EMBL" id="OGG58202.1"/>
    </source>
</evidence>
<comment type="caution">
    <text evidence="1">The sequence shown here is derived from an EMBL/GenBank/DDBJ whole genome shotgun (WGS) entry which is preliminary data.</text>
</comment>
<dbReference type="AlphaFoldDB" id="A0A1F6DAY6"/>
<accession>A0A1F6DAY6</accession>
<protein>
    <submittedName>
        <fullName evidence="1">Uncharacterized protein</fullName>
    </submittedName>
</protein>
<gene>
    <name evidence="1" type="ORF">A2765_03180</name>
</gene>
<organism evidence="1 2">
    <name type="scientific">Candidatus Kaiserbacteria bacterium RIFCSPHIGHO2_01_FULL_56_24</name>
    <dbReference type="NCBI Taxonomy" id="1798487"/>
    <lineage>
        <taxon>Bacteria</taxon>
        <taxon>Candidatus Kaiseribacteriota</taxon>
    </lineage>
</organism>
<evidence type="ECO:0000313" key="2">
    <source>
        <dbReference type="Proteomes" id="UP000176377"/>
    </source>
</evidence>